<dbReference type="InterPro" id="IPR018186">
    <property type="entry name" value="TF_T-box_CS"/>
</dbReference>
<keyword evidence="6 7" id="KW-0539">Nucleus</keyword>
<comment type="caution">
    <text evidence="10">The sequence shown here is derived from an EMBL/GenBank/DDBJ whole genome shotgun (WGS) entry which is preliminary data.</text>
</comment>
<feature type="region of interest" description="Disordered" evidence="8">
    <location>
        <begin position="380"/>
        <end position="418"/>
    </location>
</feature>
<dbReference type="PRINTS" id="PR00937">
    <property type="entry name" value="TBOX"/>
</dbReference>
<keyword evidence="4 7" id="KW-0238">DNA-binding</keyword>
<dbReference type="SUPFAM" id="SSF49417">
    <property type="entry name" value="p53-like transcription factors"/>
    <property type="match status" value="1"/>
</dbReference>
<dbReference type="GO" id="GO:0000785">
    <property type="term" value="C:chromatin"/>
    <property type="evidence" value="ECO:0007669"/>
    <property type="project" value="TreeGrafter"/>
</dbReference>
<keyword evidence="5" id="KW-0804">Transcription</keyword>
<evidence type="ECO:0000256" key="1">
    <source>
        <dbReference type="ARBA" id="ARBA00004123"/>
    </source>
</evidence>
<evidence type="ECO:0000256" key="5">
    <source>
        <dbReference type="ARBA" id="ARBA00023163"/>
    </source>
</evidence>
<proteinExistence type="predicted"/>
<feature type="compositionally biased region" description="Polar residues" evidence="8">
    <location>
        <begin position="382"/>
        <end position="391"/>
    </location>
</feature>
<evidence type="ECO:0000256" key="3">
    <source>
        <dbReference type="ARBA" id="ARBA00023015"/>
    </source>
</evidence>
<accession>A0A8E0RJS6</accession>
<dbReference type="InterPro" id="IPR008967">
    <property type="entry name" value="p53-like_TF_DNA-bd_sf"/>
</dbReference>
<evidence type="ECO:0000313" key="10">
    <source>
        <dbReference type="EMBL" id="KAA0183633.1"/>
    </source>
</evidence>
<dbReference type="InterPro" id="IPR001699">
    <property type="entry name" value="TF_T-box"/>
</dbReference>
<protein>
    <submittedName>
        <fullName evidence="10">T-box transcription factor TBX2</fullName>
    </submittedName>
</protein>
<feature type="region of interest" description="Disordered" evidence="8">
    <location>
        <begin position="503"/>
        <end position="559"/>
    </location>
</feature>
<dbReference type="OrthoDB" id="7442607at2759"/>
<gene>
    <name evidence="10" type="ORF">FBUS_03312</name>
</gene>
<evidence type="ECO:0000256" key="8">
    <source>
        <dbReference type="SAM" id="MobiDB-lite"/>
    </source>
</evidence>
<keyword evidence="2" id="KW-0217">Developmental protein</keyword>
<dbReference type="Proteomes" id="UP000728185">
    <property type="component" value="Unassembled WGS sequence"/>
</dbReference>
<sequence>MLVQGLNYAEIGSINFRSEEIHILAAIHILSLPSSSPRPPPPLHLPQNRRMFPSFKVRVTGLDPNAKYIMLLDLAAKDEHRYKFHNGKWTVAGKADPEPLRKPYVHPDSPATGEEWMHKPISFHKLKLTNNVTERQPFQAVLNSMHKYIPRFHIVRTDQTTNLNQCDFTTLVFDETEFIAVTAYQNERITQLKIDNNPFAKGFRDNGTGRREKKRQRIHYGKYTGCLASPEEDEVSPRFRAMNALTLSTAFNGLCSPANPSNGSNFAWSVSPSGEQIREALKHLQPFGHRLALNEFLSAGFGSILSSETAQSRRHHNSPPGYFGLETKSTSFNTNETQPHQRFQHTVHHCPTSEISAADFQSWGKLSSRFGFDRDIPVPLTDSASNTSQPPVLSPTRFPRSPNASQSSGLVRSADDISVPENPKPHLFVPPFTAEMAASALATISALVRQDHTDRNSADEHFRTELSSPNLSVGSTGYFIDLNRRNLADKSFTEDCSYRDSSHRLRASYTPQPPATVTAPSLSSSPSGQNFGAIQSVRGATKRSAPYLDSAETEGASSRKKNFSISCLLGSLNSNSTNTNQR</sequence>
<evidence type="ECO:0000259" key="9">
    <source>
        <dbReference type="PROSITE" id="PS50252"/>
    </source>
</evidence>
<dbReference type="PROSITE" id="PS50252">
    <property type="entry name" value="TBOX_3"/>
    <property type="match status" value="1"/>
</dbReference>
<dbReference type="PROSITE" id="PS01264">
    <property type="entry name" value="TBOX_2"/>
    <property type="match status" value="1"/>
</dbReference>
<dbReference type="PANTHER" id="PTHR11267:SF181">
    <property type="entry name" value="OPTOMOTOR-BLIND PROTEIN"/>
    <property type="match status" value="1"/>
</dbReference>
<keyword evidence="3" id="KW-0805">Transcription regulation</keyword>
<dbReference type="GO" id="GO:0000981">
    <property type="term" value="F:DNA-binding transcription factor activity, RNA polymerase II-specific"/>
    <property type="evidence" value="ECO:0007669"/>
    <property type="project" value="TreeGrafter"/>
</dbReference>
<dbReference type="Gene3D" id="2.60.40.820">
    <property type="entry name" value="Transcription factor, T-box"/>
    <property type="match status" value="1"/>
</dbReference>
<dbReference type="Pfam" id="PF00907">
    <property type="entry name" value="T-box"/>
    <property type="match status" value="1"/>
</dbReference>
<dbReference type="FunFam" id="2.60.40.820:FF:000010">
    <property type="entry name" value="T-box transcription factor TBX6"/>
    <property type="match status" value="1"/>
</dbReference>
<dbReference type="GO" id="GO:0000978">
    <property type="term" value="F:RNA polymerase II cis-regulatory region sequence-specific DNA binding"/>
    <property type="evidence" value="ECO:0007669"/>
    <property type="project" value="InterPro"/>
</dbReference>
<evidence type="ECO:0000313" key="11">
    <source>
        <dbReference type="Proteomes" id="UP000728185"/>
    </source>
</evidence>
<feature type="compositionally biased region" description="Polar residues" evidence="8">
    <location>
        <begin position="518"/>
        <end position="533"/>
    </location>
</feature>
<evidence type="ECO:0000256" key="6">
    <source>
        <dbReference type="ARBA" id="ARBA00023242"/>
    </source>
</evidence>
<name>A0A8E0RJS6_9TREM</name>
<dbReference type="PANTHER" id="PTHR11267">
    <property type="entry name" value="T-BOX PROTEIN-RELATED"/>
    <property type="match status" value="1"/>
</dbReference>
<dbReference type="GO" id="GO:0005634">
    <property type="term" value="C:nucleus"/>
    <property type="evidence" value="ECO:0007669"/>
    <property type="project" value="UniProtKB-SubCell"/>
</dbReference>
<comment type="caution">
    <text evidence="7">Lacks conserved residue(s) required for the propagation of feature annotation.</text>
</comment>
<keyword evidence="11" id="KW-1185">Reference proteome</keyword>
<dbReference type="GO" id="GO:0001708">
    <property type="term" value="P:cell fate specification"/>
    <property type="evidence" value="ECO:0007669"/>
    <property type="project" value="TreeGrafter"/>
</dbReference>
<evidence type="ECO:0000256" key="2">
    <source>
        <dbReference type="ARBA" id="ARBA00022473"/>
    </source>
</evidence>
<dbReference type="GO" id="GO:0045893">
    <property type="term" value="P:positive regulation of DNA-templated transcription"/>
    <property type="evidence" value="ECO:0007669"/>
    <property type="project" value="InterPro"/>
</dbReference>
<feature type="domain" description="T-box" evidence="9">
    <location>
        <begin position="49"/>
        <end position="205"/>
    </location>
</feature>
<reference evidence="10" key="1">
    <citation type="submission" date="2019-05" db="EMBL/GenBank/DDBJ databases">
        <title>Annotation for the trematode Fasciolopsis buski.</title>
        <authorList>
            <person name="Choi Y.-J."/>
        </authorList>
    </citation>
    <scope>NUCLEOTIDE SEQUENCE</scope>
    <source>
        <strain evidence="10">HT</strain>
        <tissue evidence="10">Whole worm</tissue>
    </source>
</reference>
<evidence type="ECO:0000256" key="4">
    <source>
        <dbReference type="ARBA" id="ARBA00023125"/>
    </source>
</evidence>
<evidence type="ECO:0000256" key="7">
    <source>
        <dbReference type="PROSITE-ProRule" id="PRU00201"/>
    </source>
</evidence>
<dbReference type="EMBL" id="LUCM01011652">
    <property type="protein sequence ID" value="KAA0183633.1"/>
    <property type="molecule type" value="Genomic_DNA"/>
</dbReference>
<dbReference type="InterPro" id="IPR036960">
    <property type="entry name" value="T-box_sf"/>
</dbReference>
<dbReference type="InterPro" id="IPR046360">
    <property type="entry name" value="T-box_DNA-bd"/>
</dbReference>
<organism evidence="10 11">
    <name type="scientific">Fasciolopsis buskii</name>
    <dbReference type="NCBI Taxonomy" id="27845"/>
    <lineage>
        <taxon>Eukaryota</taxon>
        <taxon>Metazoa</taxon>
        <taxon>Spiralia</taxon>
        <taxon>Lophotrochozoa</taxon>
        <taxon>Platyhelminthes</taxon>
        <taxon>Trematoda</taxon>
        <taxon>Digenea</taxon>
        <taxon>Plagiorchiida</taxon>
        <taxon>Echinostomata</taxon>
        <taxon>Echinostomatoidea</taxon>
        <taxon>Fasciolidae</taxon>
        <taxon>Fasciolopsis</taxon>
    </lineage>
</organism>
<dbReference type="AlphaFoldDB" id="A0A8E0RJS6"/>
<comment type="subcellular location">
    <subcellularLocation>
        <location evidence="1 7">Nucleus</location>
    </subcellularLocation>
</comment>
<dbReference type="SMART" id="SM00425">
    <property type="entry name" value="TBOX"/>
    <property type="match status" value="1"/>
</dbReference>